<dbReference type="Proteomes" id="UP000435910">
    <property type="component" value="Unassembled WGS sequence"/>
</dbReference>
<organism evidence="1 2">
    <name type="scientific">Bacillus licheniformis</name>
    <dbReference type="NCBI Taxonomy" id="1402"/>
    <lineage>
        <taxon>Bacteria</taxon>
        <taxon>Bacillati</taxon>
        <taxon>Bacillota</taxon>
        <taxon>Bacilli</taxon>
        <taxon>Bacillales</taxon>
        <taxon>Bacillaceae</taxon>
        <taxon>Bacillus</taxon>
    </lineage>
</organism>
<evidence type="ECO:0000313" key="2">
    <source>
        <dbReference type="Proteomes" id="UP000435910"/>
    </source>
</evidence>
<evidence type="ECO:0000313" key="1">
    <source>
        <dbReference type="EMBL" id="TWL28543.1"/>
    </source>
</evidence>
<gene>
    <name evidence="1" type="ORF">CHCC16736_3145</name>
</gene>
<accession>A0A8B5YCQ5</accession>
<dbReference type="AlphaFoldDB" id="A0A8B5YCQ5"/>
<sequence length="38" mass="4533">MLISNFMMNSQKGDEERLYLTELDMFCVHFGSRIYSLL</sequence>
<protein>
    <submittedName>
        <fullName evidence="1">Uncharacterized protein</fullName>
    </submittedName>
</protein>
<dbReference type="EMBL" id="NILC01000021">
    <property type="protein sequence ID" value="TWL28543.1"/>
    <property type="molecule type" value="Genomic_DNA"/>
</dbReference>
<comment type="caution">
    <text evidence="1">The sequence shown here is derived from an EMBL/GenBank/DDBJ whole genome shotgun (WGS) entry which is preliminary data.</text>
</comment>
<name>A0A8B5YCQ5_BACLI</name>
<reference evidence="1 2" key="1">
    <citation type="submission" date="2019-06" db="EMBL/GenBank/DDBJ databases">
        <title>Genome sequence analysis of &gt;100 Bacillus licheniformis strains suggests intrinsic resistance to this species.</title>
        <authorList>
            <person name="Wels M."/>
            <person name="Siezen R.J."/>
            <person name="Johansen E."/>
            <person name="Stuer-Lauridsen B."/>
            <person name="Bjerre K."/>
            <person name="Nielsen B.K.K."/>
        </authorList>
    </citation>
    <scope>NUCLEOTIDE SEQUENCE [LARGE SCALE GENOMIC DNA]</scope>
    <source>
        <strain evidence="1 2">BAC-16736</strain>
    </source>
</reference>
<proteinExistence type="predicted"/>